<evidence type="ECO:0000256" key="1">
    <source>
        <dbReference type="ARBA" id="ARBA00009570"/>
    </source>
</evidence>
<dbReference type="GO" id="GO:0051213">
    <property type="term" value="F:dioxygenase activity"/>
    <property type="evidence" value="ECO:0007669"/>
    <property type="project" value="UniProtKB-KW"/>
</dbReference>
<dbReference type="SUPFAM" id="SSF54427">
    <property type="entry name" value="NTF2-like"/>
    <property type="match status" value="1"/>
</dbReference>
<evidence type="ECO:0000313" key="3">
    <source>
        <dbReference type="EMBL" id="QPK79117.1"/>
    </source>
</evidence>
<keyword evidence="4" id="KW-1185">Reference proteome</keyword>
<keyword evidence="2" id="KW-0560">Oxidoreductase</keyword>
<dbReference type="InterPro" id="IPR000391">
    <property type="entry name" value="Rng_hydr_dOase-bsu"/>
</dbReference>
<dbReference type="Proteomes" id="UP000594681">
    <property type="component" value="Chromosome"/>
</dbReference>
<dbReference type="KEGG" id="cliz:G7Y31_11610"/>
<keyword evidence="3" id="KW-0223">Dioxygenase</keyword>
<dbReference type="GO" id="GO:0019380">
    <property type="term" value="P:3-phenylpropionate catabolic process"/>
    <property type="evidence" value="ECO:0007669"/>
    <property type="project" value="TreeGrafter"/>
</dbReference>
<dbReference type="PANTHER" id="PTHR41534">
    <property type="entry name" value="BLR3401 PROTEIN"/>
    <property type="match status" value="1"/>
</dbReference>
<dbReference type="EMBL" id="CP064954">
    <property type="protein sequence ID" value="QPK79117.1"/>
    <property type="molecule type" value="Genomic_DNA"/>
</dbReference>
<dbReference type="InterPro" id="IPR032710">
    <property type="entry name" value="NTF2-like_dom_sf"/>
</dbReference>
<dbReference type="Pfam" id="PF00866">
    <property type="entry name" value="Ring_hydroxyl_B"/>
    <property type="match status" value="1"/>
</dbReference>
<dbReference type="NCBIfam" id="NF007479">
    <property type="entry name" value="PRK10069.1"/>
    <property type="match status" value="1"/>
</dbReference>
<evidence type="ECO:0000313" key="4">
    <source>
        <dbReference type="Proteomes" id="UP000594681"/>
    </source>
</evidence>
<sequence length="190" mass="22503">MPEILEPLVPDAPTETSAWPAGLEDTHKISRFLYDEAELVDNMLFEDWLDCMHDDVDYWAPVRENRVARERKEEFYPRGTSVYFEESKAFLAQRVFRLNTHMAWAEEPPSRSRHLVTNIRVDQRSDGNFNARSNFFIYRSRGERYQDTIAGERRDVIVPAPQSRYGYLVLEREIRFDQATILTKNLSLFY</sequence>
<dbReference type="CDD" id="cd00667">
    <property type="entry name" value="ring_hydroxylating_dioxygenases_beta"/>
    <property type="match status" value="1"/>
</dbReference>
<organism evidence="3 4">
    <name type="scientific">Corynebacterium lizhenjunii</name>
    <dbReference type="NCBI Taxonomy" id="2709394"/>
    <lineage>
        <taxon>Bacteria</taxon>
        <taxon>Bacillati</taxon>
        <taxon>Actinomycetota</taxon>
        <taxon>Actinomycetes</taxon>
        <taxon>Mycobacteriales</taxon>
        <taxon>Corynebacteriaceae</taxon>
        <taxon>Corynebacterium</taxon>
    </lineage>
</organism>
<accession>A0A7T0KEH6</accession>
<comment type="similarity">
    <text evidence="1">Belongs to the bacterial ring-hydroxylating dioxygenase beta subunit family.</text>
</comment>
<dbReference type="PANTHER" id="PTHR41534:SF2">
    <property type="entry name" value="3-PHENYLPROPIONATE_CINNAMIC ACID DIOXYGENASE SUBUNIT BETA"/>
    <property type="match status" value="1"/>
</dbReference>
<proteinExistence type="inferred from homology"/>
<dbReference type="AlphaFoldDB" id="A0A7T0KEH6"/>
<name>A0A7T0KEH6_9CORY</name>
<gene>
    <name evidence="3" type="ORF">G7Y31_11610</name>
</gene>
<reference evidence="3 4" key="1">
    <citation type="submission" date="2020-11" db="EMBL/GenBank/DDBJ databases">
        <title>Corynebacterium sp. ZJ-599.</title>
        <authorList>
            <person name="Zhou J."/>
        </authorList>
    </citation>
    <scope>NUCLEOTIDE SEQUENCE [LARGE SCALE GENOMIC DNA]</scope>
    <source>
        <strain evidence="3 4">ZJ-599</strain>
    </source>
</reference>
<protein>
    <submittedName>
        <fullName evidence="3">Aromatic-ring-hydroxylating dioxygenase subunit beta</fullName>
    </submittedName>
</protein>
<dbReference type="RefSeq" id="WP_165009977.1">
    <property type="nucleotide sequence ID" value="NZ_CP064954.1"/>
</dbReference>
<evidence type="ECO:0000256" key="2">
    <source>
        <dbReference type="ARBA" id="ARBA00023002"/>
    </source>
</evidence>
<dbReference type="Gene3D" id="3.10.450.50">
    <property type="match status" value="1"/>
</dbReference>